<accession>A0A3B1B942</accession>
<name>A0A3B1B942_9ZZZZ</name>
<sequence>MEKELKIKCPCCDSILFIDRITGRIIETRKPLVEQSSGDRLADAFTKTRQDKEKRSAVFDDMAENLEKKKKLSEELFKSSLEDAKKDKNEKPHSIFDAD</sequence>
<dbReference type="AlphaFoldDB" id="A0A3B1B942"/>
<gene>
    <name evidence="1" type="ORF">MNBD_NITROSPINAE04-1176</name>
</gene>
<organism evidence="1">
    <name type="scientific">hydrothermal vent metagenome</name>
    <dbReference type="NCBI Taxonomy" id="652676"/>
    <lineage>
        <taxon>unclassified sequences</taxon>
        <taxon>metagenomes</taxon>
        <taxon>ecological metagenomes</taxon>
    </lineage>
</organism>
<evidence type="ECO:0008006" key="2">
    <source>
        <dbReference type="Google" id="ProtNLM"/>
    </source>
</evidence>
<proteinExistence type="predicted"/>
<protein>
    <recommendedName>
        <fullName evidence="2">2-nitropropane dioxygenase</fullName>
    </recommendedName>
</protein>
<reference evidence="1" key="1">
    <citation type="submission" date="2018-06" db="EMBL/GenBank/DDBJ databases">
        <authorList>
            <person name="Zhirakovskaya E."/>
        </authorList>
    </citation>
    <scope>NUCLEOTIDE SEQUENCE</scope>
</reference>
<evidence type="ECO:0000313" key="1">
    <source>
        <dbReference type="EMBL" id="VAX14749.1"/>
    </source>
</evidence>
<dbReference type="EMBL" id="UOGA01000007">
    <property type="protein sequence ID" value="VAX14749.1"/>
    <property type="molecule type" value="Genomic_DNA"/>
</dbReference>